<evidence type="ECO:0000313" key="4">
    <source>
        <dbReference type="Proteomes" id="UP001583186"/>
    </source>
</evidence>
<dbReference type="SUPFAM" id="SSF55021">
    <property type="entry name" value="ACT-like"/>
    <property type="match status" value="1"/>
</dbReference>
<dbReference type="PANTHER" id="PTHR31131">
    <property type="entry name" value="CHROMOSOME 1, WHOLE GENOME SHOTGUN SEQUENCE"/>
    <property type="match status" value="1"/>
</dbReference>
<dbReference type="EMBL" id="JAWCUI010000002">
    <property type="protein sequence ID" value="KAL1903135.1"/>
    <property type="molecule type" value="Genomic_DNA"/>
</dbReference>
<gene>
    <name evidence="3" type="ORF">Sste5346_000419</name>
</gene>
<comment type="caution">
    <text evidence="3">The sequence shown here is derived from an EMBL/GenBank/DDBJ whole genome shotgun (WGS) entry which is preliminary data.</text>
</comment>
<name>A0ABR3ZSV2_9PEZI</name>
<reference evidence="3 4" key="1">
    <citation type="journal article" date="2024" name="IMA Fungus">
        <title>IMA Genome - F19 : A genome assembly and annotation guide to empower mycologists, including annotated draft genome sequences of Ceratocystis pirilliformis, Diaporthe australafricana, Fusarium ophioides, Paecilomyces lecythidis, and Sporothrix stenoceras.</title>
        <authorList>
            <person name="Aylward J."/>
            <person name="Wilson A.M."/>
            <person name="Visagie C.M."/>
            <person name="Spraker J."/>
            <person name="Barnes I."/>
            <person name="Buitendag C."/>
            <person name="Ceriani C."/>
            <person name="Del Mar Angel L."/>
            <person name="du Plessis D."/>
            <person name="Fuchs T."/>
            <person name="Gasser K."/>
            <person name="Kramer D."/>
            <person name="Li W."/>
            <person name="Munsamy K."/>
            <person name="Piso A."/>
            <person name="Price J.L."/>
            <person name="Sonnekus B."/>
            <person name="Thomas C."/>
            <person name="van der Nest A."/>
            <person name="van Dijk A."/>
            <person name="van Heerden A."/>
            <person name="van Vuuren N."/>
            <person name="Yilmaz N."/>
            <person name="Duong T.A."/>
            <person name="van der Merwe N.A."/>
            <person name="Wingfield M.J."/>
            <person name="Wingfield B.D."/>
        </authorList>
    </citation>
    <scope>NUCLEOTIDE SEQUENCE [LARGE SCALE GENOMIC DNA]</scope>
    <source>
        <strain evidence="3 4">CMW 5346</strain>
    </source>
</reference>
<feature type="compositionally biased region" description="Low complexity" evidence="1">
    <location>
        <begin position="197"/>
        <end position="217"/>
    </location>
</feature>
<dbReference type="InterPro" id="IPR027795">
    <property type="entry name" value="CASTOR_ACT_dom"/>
</dbReference>
<feature type="compositionally biased region" description="Gly residues" evidence="1">
    <location>
        <begin position="274"/>
        <end position="297"/>
    </location>
</feature>
<organism evidence="3 4">
    <name type="scientific">Sporothrix stenoceras</name>
    <dbReference type="NCBI Taxonomy" id="5173"/>
    <lineage>
        <taxon>Eukaryota</taxon>
        <taxon>Fungi</taxon>
        <taxon>Dikarya</taxon>
        <taxon>Ascomycota</taxon>
        <taxon>Pezizomycotina</taxon>
        <taxon>Sordariomycetes</taxon>
        <taxon>Sordariomycetidae</taxon>
        <taxon>Ophiostomatales</taxon>
        <taxon>Ophiostomataceae</taxon>
        <taxon>Sporothrix</taxon>
    </lineage>
</organism>
<feature type="region of interest" description="Disordered" evidence="1">
    <location>
        <begin position="274"/>
        <end position="306"/>
    </location>
</feature>
<dbReference type="Proteomes" id="UP001583186">
    <property type="component" value="Unassembled WGS sequence"/>
</dbReference>
<dbReference type="Pfam" id="PF13840">
    <property type="entry name" value="ACT_7"/>
    <property type="match status" value="1"/>
</dbReference>
<accession>A0ABR3ZSV2</accession>
<dbReference type="InterPro" id="IPR045865">
    <property type="entry name" value="ACT-like_dom_sf"/>
</dbReference>
<dbReference type="Gene3D" id="3.30.2130.10">
    <property type="entry name" value="VC0802-like"/>
    <property type="match status" value="1"/>
</dbReference>
<dbReference type="PANTHER" id="PTHR31131:SF6">
    <property type="entry name" value="CASTOR ACT DOMAIN-CONTAINING PROTEIN"/>
    <property type="match status" value="1"/>
</dbReference>
<sequence>MNAQVSFLDGELSLIHIPLDLYSAFLQPILQMLLPQAQSLSKPEDNPHAPGGLTPEYTHAFFNLSITPVECSIVCHTYWATHAFAPALKAAAEHLPADALSAVSIAKEAYIALCIMSGGMDAGSRVVDLSSPLALAGIPLFFITTYYSDFILVPSKDRQSVVQALLSRGFEFSEMESSFVSPGSLSHPQSQAHHQRGGPNNNNNNNNNSGGNNMSGSIASLSSFHQLDVDPLPTNPAELRDRTFDLLRKRNVVPYIVPGLSLAHCSGSGVIGGGGGGGGSGGREGGGGGGNHNGGHGPQRRGTQQRESWIDTVDTRLYTCLVAALALPPRFLSVTLAAPDPPSVLLDKTLLPMFGSALVGDVAGDLAPIFLDLVDLPFEATGIVSGVAGKLVAEMGTDNALAELPELSYLSTSKAGAVILASEHAPNALQILQVPLEAEDT</sequence>
<feature type="domain" description="CASTOR ACT" evidence="2">
    <location>
        <begin position="107"/>
        <end position="165"/>
    </location>
</feature>
<keyword evidence="4" id="KW-1185">Reference proteome</keyword>
<proteinExistence type="predicted"/>
<feature type="region of interest" description="Disordered" evidence="1">
    <location>
        <begin position="181"/>
        <end position="217"/>
    </location>
</feature>
<evidence type="ECO:0000313" key="3">
    <source>
        <dbReference type="EMBL" id="KAL1903135.1"/>
    </source>
</evidence>
<evidence type="ECO:0000256" key="1">
    <source>
        <dbReference type="SAM" id="MobiDB-lite"/>
    </source>
</evidence>
<evidence type="ECO:0000259" key="2">
    <source>
        <dbReference type="Pfam" id="PF13840"/>
    </source>
</evidence>
<dbReference type="InterPro" id="IPR051719">
    <property type="entry name" value="CASTOR_mTORC1"/>
</dbReference>
<protein>
    <recommendedName>
        <fullName evidence="2">CASTOR ACT domain-containing protein</fullName>
    </recommendedName>
</protein>
<feature type="compositionally biased region" description="Polar residues" evidence="1">
    <location>
        <begin position="181"/>
        <end position="192"/>
    </location>
</feature>